<reference evidence="2" key="1">
    <citation type="submission" date="2022-03" db="EMBL/GenBank/DDBJ databases">
        <title>Draft genome sequence of Aduncisulcus paluster, a free-living microaerophilic Fornicata.</title>
        <authorList>
            <person name="Yuyama I."/>
            <person name="Kume K."/>
            <person name="Tamura T."/>
            <person name="Inagaki Y."/>
            <person name="Hashimoto T."/>
        </authorList>
    </citation>
    <scope>NUCLEOTIDE SEQUENCE</scope>
    <source>
        <strain evidence="2">NY0171</strain>
    </source>
</reference>
<dbReference type="SUPFAM" id="SSF48452">
    <property type="entry name" value="TPR-like"/>
    <property type="match status" value="1"/>
</dbReference>
<feature type="region of interest" description="Disordered" evidence="1">
    <location>
        <begin position="297"/>
        <end position="392"/>
    </location>
</feature>
<feature type="compositionally biased region" description="Basic and acidic residues" evidence="1">
    <location>
        <begin position="341"/>
        <end position="363"/>
    </location>
</feature>
<feature type="compositionally biased region" description="Polar residues" evidence="1">
    <location>
        <begin position="87"/>
        <end position="97"/>
    </location>
</feature>
<dbReference type="Proteomes" id="UP001057375">
    <property type="component" value="Unassembled WGS sequence"/>
</dbReference>
<dbReference type="InterPro" id="IPR028796">
    <property type="entry name" value="BBS8"/>
</dbReference>
<dbReference type="PANTHER" id="PTHR44177:SF1">
    <property type="entry name" value="TETRATRICOPEPTIDE REPEAT PROTEIN 8"/>
    <property type="match status" value="1"/>
</dbReference>
<evidence type="ECO:0000313" key="3">
    <source>
        <dbReference type="Proteomes" id="UP001057375"/>
    </source>
</evidence>
<feature type="compositionally biased region" description="Polar residues" evidence="1">
    <location>
        <begin position="368"/>
        <end position="380"/>
    </location>
</feature>
<dbReference type="EMBL" id="BQXS01010795">
    <property type="protein sequence ID" value="GKT34318.1"/>
    <property type="molecule type" value="Genomic_DNA"/>
</dbReference>
<feature type="compositionally biased region" description="Low complexity" evidence="1">
    <location>
        <begin position="45"/>
        <end position="62"/>
    </location>
</feature>
<evidence type="ECO:0000256" key="1">
    <source>
        <dbReference type="SAM" id="MobiDB-lite"/>
    </source>
</evidence>
<dbReference type="Gene3D" id="1.25.40.10">
    <property type="entry name" value="Tetratricopeptide repeat domain"/>
    <property type="match status" value="1"/>
</dbReference>
<feature type="compositionally biased region" description="Basic and acidic residues" evidence="1">
    <location>
        <begin position="299"/>
        <end position="325"/>
    </location>
</feature>
<accession>A0ABQ5KRS4</accession>
<gene>
    <name evidence="2" type="ORF">ADUPG1_007688</name>
</gene>
<evidence type="ECO:0000313" key="2">
    <source>
        <dbReference type="EMBL" id="GKT34318.1"/>
    </source>
</evidence>
<name>A0ABQ5KRS4_9EUKA</name>
<dbReference type="PANTHER" id="PTHR44177">
    <property type="entry name" value="TETRATRICOPEPTIDE REPEAT PROTEIN 8"/>
    <property type="match status" value="1"/>
</dbReference>
<feature type="region of interest" description="Disordered" evidence="1">
    <location>
        <begin position="45"/>
        <end position="110"/>
    </location>
</feature>
<dbReference type="InterPro" id="IPR011990">
    <property type="entry name" value="TPR-like_helical_dom_sf"/>
</dbReference>
<protein>
    <submittedName>
        <fullName evidence="2">Tetratricopeptide repeat protein 8 like protein</fullName>
    </submittedName>
</protein>
<organism evidence="2 3">
    <name type="scientific">Aduncisulcus paluster</name>
    <dbReference type="NCBI Taxonomy" id="2918883"/>
    <lineage>
        <taxon>Eukaryota</taxon>
        <taxon>Metamonada</taxon>
        <taxon>Carpediemonas-like organisms</taxon>
        <taxon>Aduncisulcus</taxon>
    </lineage>
</organism>
<keyword evidence="3" id="KW-1185">Reference proteome</keyword>
<sequence>MKLQSIVEQNFTDDTELEDQDLGDALLAIDETDKVSERKISTAAAAASSISSTRGTTGRMTSQGTHTAARTVASRGISRMGTGAARSGTSRLTTTARLPTGHARPGTQNANLASSMRTNTQRVATAMRGAAQRTAGGRPLTTSGRILRLGTAIALKTAKEGNGVFDLGSFDPSKYAQVPVLSRLLTDYVINIDITPQRALALLSRMPEDKYTQSFVCDRRGQCMSLLRDYERASDEFTRAERSSPLPRTIARRARSLARCGRIKEALGIMARQSAFSSCDPLYDIIGCRILQSLPEMSVKSEESKKKQELEKVRKHREEAEKQQEENENDDILTGEGVTETYDKDMLQQTSRERKLGDRHGVREQFGLSPTSSPTSVADSSQKKPGDPFHAPLSLREVTNATLSDRSSLLNLLSMFLRSAISKDNGNVEAHSPLAAVTNATLSDRSSLLNLLSMFLRSAISKDNGNVEAHSTLAAVEFSQGKVSSSLSRYRRLLRLIKNSEEVWENIALCLMSIGYVGGGLGAFVRGVRCGKSNGHTSCSRHGVFDIGCALLNIGDLKTSEYAFHLAGHGSLCSGDVDSATSGIGSLGLTNAAILTRRRGGEKGKLDAKGLIDTAIECADAAVWLGDPTPFYTHAKISMEDGDIGTAFLSANLGVAEGFAGMECAKLVVELGEELQK</sequence>
<proteinExistence type="predicted"/>
<comment type="caution">
    <text evidence="2">The sequence shown here is derived from an EMBL/GenBank/DDBJ whole genome shotgun (WGS) entry which is preliminary data.</text>
</comment>